<dbReference type="InterPro" id="IPR036388">
    <property type="entry name" value="WH-like_DNA-bd_sf"/>
</dbReference>
<dbReference type="GO" id="GO:0003700">
    <property type="term" value="F:DNA-binding transcription factor activity"/>
    <property type="evidence" value="ECO:0007669"/>
    <property type="project" value="InterPro"/>
</dbReference>
<dbReference type="GeneID" id="300986617"/>
<dbReference type="Gene3D" id="1.10.10.10">
    <property type="entry name" value="Winged helix-like DNA-binding domain superfamily/Winged helix DNA-binding domain"/>
    <property type="match status" value="1"/>
</dbReference>
<dbReference type="InterPro" id="IPR000835">
    <property type="entry name" value="HTH_MarR-typ"/>
</dbReference>
<protein>
    <submittedName>
        <fullName evidence="2">Helix-turn-helix domain-containing protein</fullName>
    </submittedName>
</protein>
<evidence type="ECO:0000259" key="1">
    <source>
        <dbReference type="Pfam" id="PF12802"/>
    </source>
</evidence>
<organism evidence="2 3">
    <name type="scientific">Halobaculum magnesiiphilum</name>
    <dbReference type="NCBI Taxonomy" id="1017351"/>
    <lineage>
        <taxon>Archaea</taxon>
        <taxon>Methanobacteriati</taxon>
        <taxon>Methanobacteriota</taxon>
        <taxon>Stenosarchaea group</taxon>
        <taxon>Halobacteria</taxon>
        <taxon>Halobacteriales</taxon>
        <taxon>Haloferacaceae</taxon>
        <taxon>Halobaculum</taxon>
    </lineage>
</organism>
<dbReference type="KEGG" id="hmp:K6T50_03640"/>
<sequence>MGTEEAANRQKVSDDQVIQLFRDARQPIRTAGDLTEQLPITRQAVNKRLKRLASQGLLCRRKVGSSAVVYWLPES</sequence>
<accession>A0A8T8WEH3</accession>
<reference evidence="2 3" key="1">
    <citation type="journal article" date="2021" name="Int. J. Syst. Evol. Microbiol.">
        <title>Halobaculum halophilum sp. nov. and Halobaculum salinum sp. nov., isolated from salt lake and saline soil.</title>
        <authorList>
            <person name="Cui H.L."/>
            <person name="Shi X.W."/>
            <person name="Yin X.M."/>
            <person name="Yang X.Y."/>
            <person name="Hou J."/>
            <person name="Zhu L."/>
        </authorList>
    </citation>
    <scope>NUCLEOTIDE SEQUENCE [LARGE SCALE GENOMIC DNA]</scope>
    <source>
        <strain evidence="2 3">NBRC 109044</strain>
    </source>
</reference>
<gene>
    <name evidence="2" type="ORF">K6T50_03640</name>
</gene>
<dbReference type="RefSeq" id="WP_222608060.1">
    <property type="nucleotide sequence ID" value="NZ_CP081958.1"/>
</dbReference>
<evidence type="ECO:0000313" key="2">
    <source>
        <dbReference type="EMBL" id="QZP38259.1"/>
    </source>
</evidence>
<dbReference type="EMBL" id="CP081958">
    <property type="protein sequence ID" value="QZP38259.1"/>
    <property type="molecule type" value="Genomic_DNA"/>
</dbReference>
<feature type="domain" description="HTH marR-type" evidence="1">
    <location>
        <begin position="26"/>
        <end position="61"/>
    </location>
</feature>
<dbReference type="InterPro" id="IPR036390">
    <property type="entry name" value="WH_DNA-bd_sf"/>
</dbReference>
<dbReference type="AlphaFoldDB" id="A0A8T8WEH3"/>
<dbReference type="Proteomes" id="UP000826254">
    <property type="component" value="Chromosome"/>
</dbReference>
<dbReference type="SUPFAM" id="SSF46785">
    <property type="entry name" value="Winged helix' DNA-binding domain"/>
    <property type="match status" value="1"/>
</dbReference>
<proteinExistence type="predicted"/>
<evidence type="ECO:0000313" key="3">
    <source>
        <dbReference type="Proteomes" id="UP000826254"/>
    </source>
</evidence>
<keyword evidence="3" id="KW-1185">Reference proteome</keyword>
<dbReference type="Pfam" id="PF12802">
    <property type="entry name" value="MarR_2"/>
    <property type="match status" value="1"/>
</dbReference>
<name>A0A8T8WEH3_9EURY</name>